<reference evidence="3" key="1">
    <citation type="journal article" date="2009" name="Nature">
        <title>Genome sequence and analysis of the Irish potato famine pathogen Phytophthora infestans.</title>
        <authorList>
            <consortium name="The Broad Institute Genome Sequencing Platform"/>
            <person name="Haas B.J."/>
            <person name="Kamoun S."/>
            <person name="Zody M.C."/>
            <person name="Jiang R.H."/>
            <person name="Handsaker R.E."/>
            <person name="Cano L.M."/>
            <person name="Grabherr M."/>
            <person name="Kodira C.D."/>
            <person name="Raffaele S."/>
            <person name="Torto-Alalibo T."/>
            <person name="Bozkurt T.O."/>
            <person name="Ah-Fong A.M."/>
            <person name="Alvarado L."/>
            <person name="Anderson V.L."/>
            <person name="Armstrong M.R."/>
            <person name="Avrova A."/>
            <person name="Baxter L."/>
            <person name="Beynon J."/>
            <person name="Boevink P.C."/>
            <person name="Bollmann S.R."/>
            <person name="Bos J.I."/>
            <person name="Bulone V."/>
            <person name="Cai G."/>
            <person name="Cakir C."/>
            <person name="Carrington J.C."/>
            <person name="Chawner M."/>
            <person name="Conti L."/>
            <person name="Costanzo S."/>
            <person name="Ewan R."/>
            <person name="Fahlgren N."/>
            <person name="Fischbach M.A."/>
            <person name="Fugelstad J."/>
            <person name="Gilroy E.M."/>
            <person name="Gnerre S."/>
            <person name="Green P.J."/>
            <person name="Grenville-Briggs L.J."/>
            <person name="Griffith J."/>
            <person name="Grunwald N.J."/>
            <person name="Horn K."/>
            <person name="Horner N.R."/>
            <person name="Hu C.H."/>
            <person name="Huitema E."/>
            <person name="Jeong D.H."/>
            <person name="Jones A.M."/>
            <person name="Jones J.D."/>
            <person name="Jones R.W."/>
            <person name="Karlsson E.K."/>
            <person name="Kunjeti S.G."/>
            <person name="Lamour K."/>
            <person name="Liu Z."/>
            <person name="Ma L."/>
            <person name="Maclean D."/>
            <person name="Chibucos M.C."/>
            <person name="McDonald H."/>
            <person name="McWalters J."/>
            <person name="Meijer H.J."/>
            <person name="Morgan W."/>
            <person name="Morris P.F."/>
            <person name="Munro C.A."/>
            <person name="O'Neill K."/>
            <person name="Ospina-Giraldo M."/>
            <person name="Pinzon A."/>
            <person name="Pritchard L."/>
            <person name="Ramsahoye B."/>
            <person name="Ren Q."/>
            <person name="Restrepo S."/>
            <person name="Roy S."/>
            <person name="Sadanandom A."/>
            <person name="Savidor A."/>
            <person name="Schornack S."/>
            <person name="Schwartz D.C."/>
            <person name="Schumann U.D."/>
            <person name="Schwessinger B."/>
            <person name="Seyer L."/>
            <person name="Sharpe T."/>
            <person name="Silvar C."/>
            <person name="Song J."/>
            <person name="Studholme D.J."/>
            <person name="Sykes S."/>
            <person name="Thines M."/>
            <person name="van de Vondervoort P.J."/>
            <person name="Phuntumart V."/>
            <person name="Wawra S."/>
            <person name="Weide R."/>
            <person name="Win J."/>
            <person name="Young C."/>
            <person name="Zhou S."/>
            <person name="Fry W."/>
            <person name="Meyers B.C."/>
            <person name="van West P."/>
            <person name="Ristaino J."/>
            <person name="Govers F."/>
            <person name="Birch P.R."/>
            <person name="Whisson S.C."/>
            <person name="Judelson H.S."/>
            <person name="Nusbaum C."/>
        </authorList>
    </citation>
    <scope>NUCLEOTIDE SEQUENCE [LARGE SCALE GENOMIC DNA]</scope>
    <source>
        <strain evidence="3">T30-4</strain>
    </source>
</reference>
<feature type="transmembrane region" description="Helical" evidence="1">
    <location>
        <begin position="73"/>
        <end position="92"/>
    </location>
</feature>
<keyword evidence="1" id="KW-0472">Membrane</keyword>
<dbReference type="OrthoDB" id="117083at2759"/>
<dbReference type="RefSeq" id="XP_002901654.1">
    <property type="nucleotide sequence ID" value="XM_002901608.2"/>
</dbReference>
<dbReference type="OMA" id="WFTITSR"/>
<keyword evidence="3" id="KW-1185">Reference proteome</keyword>
<dbReference type="eggNOG" id="ENOG502RFCE">
    <property type="taxonomic scope" value="Eukaryota"/>
</dbReference>
<sequence>MRFWFTITSRISALVIGYMYMYKTLEQHVGCLQWASRIRLRDSQRSSLHNRLVNPQVQLSFFRFSSKSHDARSSLLLVAITLVAGCVGFITAENFVQTQGQPSAFEVSQGRNLKSTADTEERAIPVDGETRAGVAGIAARVKALLVRNPTKMSEAKNNVQGANEAIKKVNSIIGPGKTRTELTPTKVKQLETYAHSSSDKWWAMAYYTANILGIGLMVFFVYGTLFLGWRPIGMGGNPRPNN</sequence>
<dbReference type="HOGENOM" id="CLU_100412_0_0_1"/>
<evidence type="ECO:0000256" key="1">
    <source>
        <dbReference type="SAM" id="Phobius"/>
    </source>
</evidence>
<proteinExistence type="predicted"/>
<dbReference type="GeneID" id="9465589"/>
<gene>
    <name evidence="2" type="ORF">PITG_10835</name>
</gene>
<name>D0NH71_PHYIT</name>
<protein>
    <submittedName>
        <fullName evidence="2">Secreted RxLR effector peptide protein, putative</fullName>
    </submittedName>
</protein>
<dbReference type="EMBL" id="DS028137">
    <property type="protein sequence ID" value="EEY58710.1"/>
    <property type="molecule type" value="Genomic_DNA"/>
</dbReference>
<keyword evidence="1" id="KW-0812">Transmembrane</keyword>
<feature type="non-terminal residue" evidence="2">
    <location>
        <position position="242"/>
    </location>
</feature>
<dbReference type="Proteomes" id="UP000006643">
    <property type="component" value="Unassembled WGS sequence"/>
</dbReference>
<accession>D0NH71</accession>
<evidence type="ECO:0000313" key="3">
    <source>
        <dbReference type="Proteomes" id="UP000006643"/>
    </source>
</evidence>
<keyword evidence="1" id="KW-1133">Transmembrane helix</keyword>
<dbReference type="KEGG" id="pif:PITG_10835"/>
<feature type="transmembrane region" description="Helical" evidence="1">
    <location>
        <begin position="205"/>
        <end position="229"/>
    </location>
</feature>
<organism evidence="2 3">
    <name type="scientific">Phytophthora infestans (strain T30-4)</name>
    <name type="common">Potato late blight agent</name>
    <dbReference type="NCBI Taxonomy" id="403677"/>
    <lineage>
        <taxon>Eukaryota</taxon>
        <taxon>Sar</taxon>
        <taxon>Stramenopiles</taxon>
        <taxon>Oomycota</taxon>
        <taxon>Peronosporomycetes</taxon>
        <taxon>Peronosporales</taxon>
        <taxon>Peronosporaceae</taxon>
        <taxon>Phytophthora</taxon>
    </lineage>
</organism>
<dbReference type="AlphaFoldDB" id="D0NH71"/>
<dbReference type="VEuPathDB" id="FungiDB:PITG_10835"/>
<evidence type="ECO:0000313" key="2">
    <source>
        <dbReference type="EMBL" id="EEY58710.1"/>
    </source>
</evidence>
<dbReference type="InParanoid" id="D0NH71"/>